<evidence type="ECO:0000259" key="2">
    <source>
        <dbReference type="Pfam" id="PF00892"/>
    </source>
</evidence>
<dbReference type="GeneID" id="28251332"/>
<dbReference type="OrthoDB" id="7709556at2"/>
<protein>
    <recommendedName>
        <fullName evidence="2">EamA domain-containing protein</fullName>
    </recommendedName>
</protein>
<evidence type="ECO:0000313" key="4">
    <source>
        <dbReference type="Proteomes" id="UP000013243"/>
    </source>
</evidence>
<keyword evidence="1" id="KW-0812">Transmembrane</keyword>
<gene>
    <name evidence="3" type="ORF">K529_015820</name>
</gene>
<evidence type="ECO:0000256" key="1">
    <source>
        <dbReference type="SAM" id="Phobius"/>
    </source>
</evidence>
<keyword evidence="3" id="KW-0614">Plasmid</keyword>
<dbReference type="InterPro" id="IPR037185">
    <property type="entry name" value="EmrE-like"/>
</dbReference>
<geneLocation type="plasmid" evidence="3 4">
    <name>unnamed1</name>
</geneLocation>
<feature type="transmembrane region" description="Helical" evidence="1">
    <location>
        <begin position="246"/>
        <end position="266"/>
    </location>
</feature>
<feature type="transmembrane region" description="Helical" evidence="1">
    <location>
        <begin position="153"/>
        <end position="177"/>
    </location>
</feature>
<name>A0A1B1A6T3_9RHOB</name>
<feature type="transmembrane region" description="Helical" evidence="1">
    <location>
        <begin position="124"/>
        <end position="141"/>
    </location>
</feature>
<dbReference type="KEGG" id="rmb:K529_015820"/>
<feature type="transmembrane region" description="Helical" evidence="1">
    <location>
        <begin position="65"/>
        <end position="83"/>
    </location>
</feature>
<reference evidence="3 4" key="1">
    <citation type="journal article" date="2016" name="ISME J.">
        <title>Global occurrence and heterogeneity of the Roseobacter-clade species Ruegeria mobilis.</title>
        <authorList>
            <person name="Sonnenschein E."/>
            <person name="Gram L."/>
        </authorList>
    </citation>
    <scope>NUCLEOTIDE SEQUENCE [LARGE SCALE GENOMIC DNA]</scope>
    <source>
        <strain evidence="3 4">F1926</strain>
        <plasmid evidence="3 4">unnamed1</plasmid>
    </source>
</reference>
<feature type="transmembrane region" description="Helical" evidence="1">
    <location>
        <begin position="183"/>
        <end position="201"/>
    </location>
</feature>
<keyword evidence="1" id="KW-1133">Transmembrane helix</keyword>
<dbReference type="GO" id="GO:0016020">
    <property type="term" value="C:membrane"/>
    <property type="evidence" value="ECO:0007669"/>
    <property type="project" value="InterPro"/>
</dbReference>
<dbReference type="SUPFAM" id="SSF103481">
    <property type="entry name" value="Multidrug resistance efflux transporter EmrE"/>
    <property type="match status" value="1"/>
</dbReference>
<dbReference type="AlphaFoldDB" id="A0A1B1A6T3"/>
<proteinExistence type="predicted"/>
<dbReference type="RefSeq" id="WP_005605941.1">
    <property type="nucleotide sequence ID" value="NZ_CP015231.1"/>
</dbReference>
<accession>A0A1B1A6T3</accession>
<dbReference type="EMBL" id="CP015231">
    <property type="protein sequence ID" value="ANP42246.1"/>
    <property type="molecule type" value="Genomic_DNA"/>
</dbReference>
<feature type="domain" description="EamA" evidence="2">
    <location>
        <begin position="3"/>
        <end position="140"/>
    </location>
</feature>
<keyword evidence="1" id="KW-0472">Membrane</keyword>
<organism evidence="3 4">
    <name type="scientific">Tritonibacter mobilis F1926</name>
    <dbReference type="NCBI Taxonomy" id="1265309"/>
    <lineage>
        <taxon>Bacteria</taxon>
        <taxon>Pseudomonadati</taxon>
        <taxon>Pseudomonadota</taxon>
        <taxon>Alphaproteobacteria</taxon>
        <taxon>Rhodobacterales</taxon>
        <taxon>Paracoccaceae</taxon>
        <taxon>Tritonibacter</taxon>
    </lineage>
</organism>
<evidence type="ECO:0000313" key="3">
    <source>
        <dbReference type="EMBL" id="ANP42246.1"/>
    </source>
</evidence>
<feature type="transmembrane region" description="Helical" evidence="1">
    <location>
        <begin position="34"/>
        <end position="53"/>
    </location>
</feature>
<feature type="transmembrane region" description="Helical" evidence="1">
    <location>
        <begin position="278"/>
        <end position="294"/>
    </location>
</feature>
<sequence length="295" mass="30971">MLGETLALLAAAAYGCAGVSIVHSKTTAQGDNGVFLSVVITLIASGVLWLGWGTTSAVTLKSAEGLWAAAFFALAGFASNIFGRQAMYRATEKIGAVRAGLLRRLIPVFALPCAYMLLSQIPNWRTVLGGAIVIAGVVFYMRPSRNLSRRLPSIGVVLGLLSAAAYALAYCLRAAGLRTVPDAALGTLVGASVAVVWFMNATMVRHGVRQGFWHLTSDRTPAHWRTAIALSAGQLLQFFALKFTSVATVAILGSLEVLFSAALVLFVSRCEAVEIKKLLLASAFAALGTALLVVG</sequence>
<feature type="transmembrane region" description="Helical" evidence="1">
    <location>
        <begin position="6"/>
        <end position="22"/>
    </location>
</feature>
<feature type="transmembrane region" description="Helical" evidence="1">
    <location>
        <begin position="95"/>
        <end position="118"/>
    </location>
</feature>
<dbReference type="Pfam" id="PF00892">
    <property type="entry name" value="EamA"/>
    <property type="match status" value="1"/>
</dbReference>
<dbReference type="Proteomes" id="UP000013243">
    <property type="component" value="Plasmid unnamed1"/>
</dbReference>
<feature type="transmembrane region" description="Helical" evidence="1">
    <location>
        <begin position="222"/>
        <end position="240"/>
    </location>
</feature>
<dbReference type="InterPro" id="IPR000620">
    <property type="entry name" value="EamA_dom"/>
</dbReference>